<dbReference type="CTD" id="36345818"/>
<evidence type="ECO:0000313" key="1">
    <source>
        <dbReference type="EMBL" id="EUB55031.1"/>
    </source>
</evidence>
<dbReference type="Proteomes" id="UP000019149">
    <property type="component" value="Unassembled WGS sequence"/>
</dbReference>
<gene>
    <name evidence="1" type="ORF">EGR_10103</name>
</gene>
<comment type="caution">
    <text evidence="1">The sequence shown here is derived from an EMBL/GenBank/DDBJ whole genome shotgun (WGS) entry which is preliminary data.</text>
</comment>
<organism evidence="1 2">
    <name type="scientific">Echinococcus granulosus</name>
    <name type="common">Hydatid tapeworm</name>
    <dbReference type="NCBI Taxonomy" id="6210"/>
    <lineage>
        <taxon>Eukaryota</taxon>
        <taxon>Metazoa</taxon>
        <taxon>Spiralia</taxon>
        <taxon>Lophotrochozoa</taxon>
        <taxon>Platyhelminthes</taxon>
        <taxon>Cestoda</taxon>
        <taxon>Eucestoda</taxon>
        <taxon>Cyclophyllidea</taxon>
        <taxon>Taeniidae</taxon>
        <taxon>Echinococcus</taxon>
        <taxon>Echinococcus granulosus group</taxon>
    </lineage>
</organism>
<accession>W6U3B1</accession>
<dbReference type="KEGG" id="egl:EGR_10103"/>
<keyword evidence="2" id="KW-1185">Reference proteome</keyword>
<proteinExistence type="predicted"/>
<dbReference type="AlphaFoldDB" id="W6U3B1"/>
<sequence>MYLLWHFNALFLWANTIKRDNPLYLETNHLLSFNVLNCDGCKNYGLIGLVFFGVSDLLIYRLECYLKCIKLKCVVFDDVEKRERRQRRLYFHNMLEYFETTLSQSVLKCTGICLPS</sequence>
<dbReference type="EMBL" id="APAU02000190">
    <property type="protein sequence ID" value="EUB55031.1"/>
    <property type="molecule type" value="Genomic_DNA"/>
</dbReference>
<dbReference type="GeneID" id="36345818"/>
<evidence type="ECO:0000313" key="2">
    <source>
        <dbReference type="Proteomes" id="UP000019149"/>
    </source>
</evidence>
<protein>
    <submittedName>
        <fullName evidence="1">Uncharacterized protein</fullName>
    </submittedName>
</protein>
<name>W6U3B1_ECHGR</name>
<dbReference type="RefSeq" id="XP_024346227.1">
    <property type="nucleotide sequence ID" value="XM_024499352.1"/>
</dbReference>
<reference evidence="1 2" key="1">
    <citation type="journal article" date="2013" name="Nat. Genet.">
        <title>The genome of the hydatid tapeworm Echinococcus granulosus.</title>
        <authorList>
            <person name="Zheng H."/>
            <person name="Zhang W."/>
            <person name="Zhang L."/>
            <person name="Zhang Z."/>
            <person name="Li J."/>
            <person name="Lu G."/>
            <person name="Zhu Y."/>
            <person name="Wang Y."/>
            <person name="Huang Y."/>
            <person name="Liu J."/>
            <person name="Kang H."/>
            <person name="Chen J."/>
            <person name="Wang L."/>
            <person name="Chen A."/>
            <person name="Yu S."/>
            <person name="Gao Z."/>
            <person name="Jin L."/>
            <person name="Gu W."/>
            <person name="Wang Z."/>
            <person name="Zhao L."/>
            <person name="Shi B."/>
            <person name="Wen H."/>
            <person name="Lin R."/>
            <person name="Jones M.K."/>
            <person name="Brejova B."/>
            <person name="Vinar T."/>
            <person name="Zhao G."/>
            <person name="McManus D.P."/>
            <person name="Chen Z."/>
            <person name="Zhou Y."/>
            <person name="Wang S."/>
        </authorList>
    </citation>
    <scope>NUCLEOTIDE SEQUENCE [LARGE SCALE GENOMIC DNA]</scope>
</reference>